<protein>
    <submittedName>
        <fullName evidence="1">Uncharacterized protein</fullName>
    </submittedName>
</protein>
<name>A0A453JMD4_AEGTS</name>
<evidence type="ECO:0000313" key="2">
    <source>
        <dbReference type="Proteomes" id="UP000015105"/>
    </source>
</evidence>
<organism evidence="1 2">
    <name type="scientific">Aegilops tauschii subsp. strangulata</name>
    <name type="common">Goatgrass</name>
    <dbReference type="NCBI Taxonomy" id="200361"/>
    <lineage>
        <taxon>Eukaryota</taxon>
        <taxon>Viridiplantae</taxon>
        <taxon>Streptophyta</taxon>
        <taxon>Embryophyta</taxon>
        <taxon>Tracheophyta</taxon>
        <taxon>Spermatophyta</taxon>
        <taxon>Magnoliopsida</taxon>
        <taxon>Liliopsida</taxon>
        <taxon>Poales</taxon>
        <taxon>Poaceae</taxon>
        <taxon>BOP clade</taxon>
        <taxon>Pooideae</taxon>
        <taxon>Triticodae</taxon>
        <taxon>Triticeae</taxon>
        <taxon>Triticinae</taxon>
        <taxon>Aegilops</taxon>
    </lineage>
</organism>
<dbReference type="EnsemblPlants" id="AET5Gv20119700.8">
    <property type="protein sequence ID" value="AET5Gv20119700.8"/>
    <property type="gene ID" value="AET5Gv20119700"/>
</dbReference>
<evidence type="ECO:0000313" key="1">
    <source>
        <dbReference type="EnsemblPlants" id="AET5Gv20119700.8"/>
    </source>
</evidence>
<reference evidence="2" key="2">
    <citation type="journal article" date="2017" name="Nat. Plants">
        <title>The Aegilops tauschii genome reveals multiple impacts of transposons.</title>
        <authorList>
            <person name="Zhao G."/>
            <person name="Zou C."/>
            <person name="Li K."/>
            <person name="Wang K."/>
            <person name="Li T."/>
            <person name="Gao L."/>
            <person name="Zhang X."/>
            <person name="Wang H."/>
            <person name="Yang Z."/>
            <person name="Liu X."/>
            <person name="Jiang W."/>
            <person name="Mao L."/>
            <person name="Kong X."/>
            <person name="Jiao Y."/>
            <person name="Jia J."/>
        </authorList>
    </citation>
    <scope>NUCLEOTIDE SEQUENCE [LARGE SCALE GENOMIC DNA]</scope>
    <source>
        <strain evidence="2">cv. AL8/78</strain>
    </source>
</reference>
<reference evidence="1" key="4">
    <citation type="submission" date="2019-03" db="UniProtKB">
        <authorList>
            <consortium name="EnsemblPlants"/>
        </authorList>
    </citation>
    <scope>IDENTIFICATION</scope>
</reference>
<proteinExistence type="predicted"/>
<reference evidence="1" key="3">
    <citation type="journal article" date="2017" name="Nature">
        <title>Genome sequence of the progenitor of the wheat D genome Aegilops tauschii.</title>
        <authorList>
            <person name="Luo M.C."/>
            <person name="Gu Y.Q."/>
            <person name="Puiu D."/>
            <person name="Wang H."/>
            <person name="Twardziok S.O."/>
            <person name="Deal K.R."/>
            <person name="Huo N."/>
            <person name="Zhu T."/>
            <person name="Wang L."/>
            <person name="Wang Y."/>
            <person name="McGuire P.E."/>
            <person name="Liu S."/>
            <person name="Long H."/>
            <person name="Ramasamy R.K."/>
            <person name="Rodriguez J.C."/>
            <person name="Van S.L."/>
            <person name="Yuan L."/>
            <person name="Wang Z."/>
            <person name="Xia Z."/>
            <person name="Xiao L."/>
            <person name="Anderson O.D."/>
            <person name="Ouyang S."/>
            <person name="Liang Y."/>
            <person name="Zimin A.V."/>
            <person name="Pertea G."/>
            <person name="Qi P."/>
            <person name="Bennetzen J.L."/>
            <person name="Dai X."/>
            <person name="Dawson M.W."/>
            <person name="Muller H.G."/>
            <person name="Kugler K."/>
            <person name="Rivarola-Duarte L."/>
            <person name="Spannagl M."/>
            <person name="Mayer K.F.X."/>
            <person name="Lu F.H."/>
            <person name="Bevan M.W."/>
            <person name="Leroy P."/>
            <person name="Li P."/>
            <person name="You F.M."/>
            <person name="Sun Q."/>
            <person name="Liu Z."/>
            <person name="Lyons E."/>
            <person name="Wicker T."/>
            <person name="Salzberg S.L."/>
            <person name="Devos K.M."/>
            <person name="Dvorak J."/>
        </authorList>
    </citation>
    <scope>NUCLEOTIDE SEQUENCE [LARGE SCALE GENOMIC DNA]</scope>
    <source>
        <strain evidence="1">cv. AL8/78</strain>
    </source>
</reference>
<sequence length="49" mass="5537">MVVNIASVPPLEYQYEDLNWKLNQHSRTAGSPLVKACNSSVPYTTMRNL</sequence>
<reference evidence="2" key="1">
    <citation type="journal article" date="2014" name="Science">
        <title>Ancient hybridizations among the ancestral genomes of bread wheat.</title>
        <authorList>
            <consortium name="International Wheat Genome Sequencing Consortium,"/>
            <person name="Marcussen T."/>
            <person name="Sandve S.R."/>
            <person name="Heier L."/>
            <person name="Spannagl M."/>
            <person name="Pfeifer M."/>
            <person name="Jakobsen K.S."/>
            <person name="Wulff B.B."/>
            <person name="Steuernagel B."/>
            <person name="Mayer K.F."/>
            <person name="Olsen O.A."/>
        </authorList>
    </citation>
    <scope>NUCLEOTIDE SEQUENCE [LARGE SCALE GENOMIC DNA]</scope>
    <source>
        <strain evidence="2">cv. AL8/78</strain>
    </source>
</reference>
<accession>A0A453JMD4</accession>
<dbReference type="AlphaFoldDB" id="A0A453JMD4"/>
<dbReference type="Proteomes" id="UP000015105">
    <property type="component" value="Chromosome 5D"/>
</dbReference>
<reference evidence="1" key="5">
    <citation type="journal article" date="2021" name="G3 (Bethesda)">
        <title>Aegilops tauschii genome assembly Aet v5.0 features greater sequence contiguity and improved annotation.</title>
        <authorList>
            <person name="Wang L."/>
            <person name="Zhu T."/>
            <person name="Rodriguez J.C."/>
            <person name="Deal K.R."/>
            <person name="Dubcovsky J."/>
            <person name="McGuire P.E."/>
            <person name="Lux T."/>
            <person name="Spannagl M."/>
            <person name="Mayer K.F.X."/>
            <person name="Baldrich P."/>
            <person name="Meyers B.C."/>
            <person name="Huo N."/>
            <person name="Gu Y.Q."/>
            <person name="Zhou H."/>
            <person name="Devos K.M."/>
            <person name="Bennetzen J.L."/>
            <person name="Unver T."/>
            <person name="Budak H."/>
            <person name="Gulick P.J."/>
            <person name="Galiba G."/>
            <person name="Kalapos B."/>
            <person name="Nelson D.R."/>
            <person name="Li P."/>
            <person name="You F.M."/>
            <person name="Luo M.C."/>
            <person name="Dvorak J."/>
        </authorList>
    </citation>
    <scope>NUCLEOTIDE SEQUENCE [LARGE SCALE GENOMIC DNA]</scope>
    <source>
        <strain evidence="1">cv. AL8/78</strain>
    </source>
</reference>
<keyword evidence="2" id="KW-1185">Reference proteome</keyword>
<dbReference type="Gramene" id="AET5Gv20119700.8">
    <property type="protein sequence ID" value="AET5Gv20119700.8"/>
    <property type="gene ID" value="AET5Gv20119700"/>
</dbReference>